<dbReference type="Proteomes" id="UP000265520">
    <property type="component" value="Unassembled WGS sequence"/>
</dbReference>
<comment type="caution">
    <text evidence="2">The sequence shown here is derived from an EMBL/GenBank/DDBJ whole genome shotgun (WGS) entry which is preliminary data.</text>
</comment>
<name>A0A392VQG3_9FABA</name>
<feature type="compositionally biased region" description="Basic and acidic residues" evidence="1">
    <location>
        <begin position="35"/>
        <end position="48"/>
    </location>
</feature>
<protein>
    <submittedName>
        <fullName evidence="2">Uncharacterized protein</fullName>
    </submittedName>
</protein>
<evidence type="ECO:0000256" key="1">
    <source>
        <dbReference type="SAM" id="MobiDB-lite"/>
    </source>
</evidence>
<proteinExistence type="predicted"/>
<dbReference type="AlphaFoldDB" id="A0A392VQG3"/>
<evidence type="ECO:0000313" key="2">
    <source>
        <dbReference type="EMBL" id="MCI89659.1"/>
    </source>
</evidence>
<keyword evidence="3" id="KW-1185">Reference proteome</keyword>
<evidence type="ECO:0000313" key="3">
    <source>
        <dbReference type="Proteomes" id="UP000265520"/>
    </source>
</evidence>
<sequence length="48" mass="5088">MMKEEGIIFTGADIAPAPTKDRKGKRVTASGSGKVKADVVVKESKKRA</sequence>
<dbReference type="EMBL" id="LXQA011224817">
    <property type="protein sequence ID" value="MCI89659.1"/>
    <property type="molecule type" value="Genomic_DNA"/>
</dbReference>
<organism evidence="2 3">
    <name type="scientific">Trifolium medium</name>
    <dbReference type="NCBI Taxonomy" id="97028"/>
    <lineage>
        <taxon>Eukaryota</taxon>
        <taxon>Viridiplantae</taxon>
        <taxon>Streptophyta</taxon>
        <taxon>Embryophyta</taxon>
        <taxon>Tracheophyta</taxon>
        <taxon>Spermatophyta</taxon>
        <taxon>Magnoliopsida</taxon>
        <taxon>eudicotyledons</taxon>
        <taxon>Gunneridae</taxon>
        <taxon>Pentapetalae</taxon>
        <taxon>rosids</taxon>
        <taxon>fabids</taxon>
        <taxon>Fabales</taxon>
        <taxon>Fabaceae</taxon>
        <taxon>Papilionoideae</taxon>
        <taxon>50 kb inversion clade</taxon>
        <taxon>NPAAA clade</taxon>
        <taxon>Hologalegina</taxon>
        <taxon>IRL clade</taxon>
        <taxon>Trifolieae</taxon>
        <taxon>Trifolium</taxon>
    </lineage>
</organism>
<feature type="region of interest" description="Disordered" evidence="1">
    <location>
        <begin position="1"/>
        <end position="48"/>
    </location>
</feature>
<accession>A0A392VQG3</accession>
<feature type="non-terminal residue" evidence="2">
    <location>
        <position position="48"/>
    </location>
</feature>
<reference evidence="2 3" key="1">
    <citation type="journal article" date="2018" name="Front. Plant Sci.">
        <title>Red Clover (Trifolium pratense) and Zigzag Clover (T. medium) - A Picture of Genomic Similarities and Differences.</title>
        <authorList>
            <person name="Dluhosova J."/>
            <person name="Istvanek J."/>
            <person name="Nedelnik J."/>
            <person name="Repkova J."/>
        </authorList>
    </citation>
    <scope>NUCLEOTIDE SEQUENCE [LARGE SCALE GENOMIC DNA]</scope>
    <source>
        <strain evidence="3">cv. 10/8</strain>
        <tissue evidence="2">Leaf</tissue>
    </source>
</reference>